<dbReference type="Gene3D" id="2.40.50.140">
    <property type="entry name" value="Nucleic acid-binding proteins"/>
    <property type="match status" value="1"/>
</dbReference>
<name>A0A6C0JP00_9ZZZZ</name>
<dbReference type="GO" id="GO:0003743">
    <property type="term" value="F:translation initiation factor activity"/>
    <property type="evidence" value="ECO:0007669"/>
    <property type="project" value="InterPro"/>
</dbReference>
<accession>A0A6C0JP00</accession>
<dbReference type="EMBL" id="MN740684">
    <property type="protein sequence ID" value="QHU07299.1"/>
    <property type="molecule type" value="Genomic_DNA"/>
</dbReference>
<dbReference type="InterPro" id="IPR006196">
    <property type="entry name" value="RNA-binding_domain_S1_IF1"/>
</dbReference>
<dbReference type="PROSITE" id="PS50832">
    <property type="entry name" value="S1_IF1_TYPE"/>
    <property type="match status" value="1"/>
</dbReference>
<dbReference type="GO" id="GO:0003723">
    <property type="term" value="F:RNA binding"/>
    <property type="evidence" value="ECO:0007669"/>
    <property type="project" value="InterPro"/>
</dbReference>
<proteinExistence type="predicted"/>
<protein>
    <recommendedName>
        <fullName evidence="1">S1-like domain-containing protein</fullName>
    </recommendedName>
</protein>
<dbReference type="Pfam" id="PF01176">
    <property type="entry name" value="eIF-1a"/>
    <property type="match status" value="1"/>
</dbReference>
<feature type="domain" description="S1-like" evidence="1">
    <location>
        <begin position="26"/>
        <end position="96"/>
    </location>
</feature>
<dbReference type="AlphaFoldDB" id="A0A6C0JP00"/>
<reference evidence="2" key="1">
    <citation type="journal article" date="2020" name="Nature">
        <title>Giant virus diversity and host interactions through global metagenomics.</title>
        <authorList>
            <person name="Schulz F."/>
            <person name="Roux S."/>
            <person name="Paez-Espino D."/>
            <person name="Jungbluth S."/>
            <person name="Walsh D.A."/>
            <person name="Denef V.J."/>
            <person name="McMahon K.D."/>
            <person name="Konstantinidis K.T."/>
            <person name="Eloe-Fadrosh E.A."/>
            <person name="Kyrpides N.C."/>
            <person name="Woyke T."/>
        </authorList>
    </citation>
    <scope>NUCLEOTIDE SEQUENCE</scope>
    <source>
        <strain evidence="2">GVMAG-S-1040241-154</strain>
    </source>
</reference>
<evidence type="ECO:0000313" key="2">
    <source>
        <dbReference type="EMBL" id="QHU07299.1"/>
    </source>
</evidence>
<dbReference type="SMART" id="SM00652">
    <property type="entry name" value="eIF1a"/>
    <property type="match status" value="1"/>
</dbReference>
<dbReference type="PANTHER" id="PTHR21668">
    <property type="entry name" value="EIF-1A"/>
    <property type="match status" value="1"/>
</dbReference>
<evidence type="ECO:0000259" key="1">
    <source>
        <dbReference type="PROSITE" id="PS50832"/>
    </source>
</evidence>
<dbReference type="InterPro" id="IPR012340">
    <property type="entry name" value="NA-bd_OB-fold"/>
</dbReference>
<sequence>MYQTSIRNKKNKKIISNIKTNSYELDPEIEEYAYVIKMLGNCRVSLITNTGNECIGVIRGNLKRFSNRVLIEKGDLIAVSTRDFQKNKVDIVHKFNRDQVLILISEEKISNILINYYNNNYKLANNFIENDNIEFKEEVDDVDYNNINITDSSNSSEGEIEIDDI</sequence>
<organism evidence="2">
    <name type="scientific">viral metagenome</name>
    <dbReference type="NCBI Taxonomy" id="1070528"/>
    <lineage>
        <taxon>unclassified sequences</taxon>
        <taxon>metagenomes</taxon>
        <taxon>organismal metagenomes</taxon>
    </lineage>
</organism>
<dbReference type="SUPFAM" id="SSF50249">
    <property type="entry name" value="Nucleic acid-binding proteins"/>
    <property type="match status" value="1"/>
</dbReference>
<dbReference type="InterPro" id="IPR001253">
    <property type="entry name" value="TIF_eIF-1A"/>
</dbReference>